<feature type="domain" description="Tyrosine specific protein phosphatases" evidence="11">
    <location>
        <begin position="151"/>
        <end position="219"/>
    </location>
</feature>
<dbReference type="InterPro" id="IPR000387">
    <property type="entry name" value="Tyr_Pase_dom"/>
</dbReference>
<dbReference type="PROSITE" id="PS50054">
    <property type="entry name" value="TYR_PHOSPHATASE_DUAL"/>
    <property type="match status" value="1"/>
</dbReference>
<dbReference type="CDD" id="cd14524">
    <property type="entry name" value="PTPMT1"/>
    <property type="match status" value="1"/>
</dbReference>
<dbReference type="PROSITE" id="PS00383">
    <property type="entry name" value="TYR_PHOSPHATASE_1"/>
    <property type="match status" value="1"/>
</dbReference>
<organism evidence="12 13">
    <name type="scientific">Solanum tuberosum</name>
    <name type="common">Potato</name>
    <dbReference type="NCBI Taxonomy" id="4113"/>
    <lineage>
        <taxon>Eukaryota</taxon>
        <taxon>Viridiplantae</taxon>
        <taxon>Streptophyta</taxon>
        <taxon>Embryophyta</taxon>
        <taxon>Tracheophyta</taxon>
        <taxon>Spermatophyta</taxon>
        <taxon>Magnoliopsida</taxon>
        <taxon>eudicotyledons</taxon>
        <taxon>Gunneridae</taxon>
        <taxon>Pentapetalae</taxon>
        <taxon>asterids</taxon>
        <taxon>lamiids</taxon>
        <taxon>Solanales</taxon>
        <taxon>Solanaceae</taxon>
        <taxon>Solanoideae</taxon>
        <taxon>Solaneae</taxon>
        <taxon>Solanum</taxon>
    </lineage>
</organism>
<keyword evidence="6" id="KW-0594">Phospholipid biosynthesis</keyword>
<keyword evidence="7" id="KW-1208">Phospholipid metabolism</keyword>
<comment type="pathway">
    <text evidence="8">Phospholipid metabolism.</text>
</comment>
<dbReference type="Gene3D" id="3.90.190.10">
    <property type="entry name" value="Protein tyrosine phosphatase superfamily"/>
    <property type="match status" value="1"/>
</dbReference>
<feature type="domain" description="Tyrosine-protein phosphatase" evidence="10">
    <location>
        <begin position="83"/>
        <end position="230"/>
    </location>
</feature>
<comment type="pathway">
    <text evidence="1">Lipid metabolism.</text>
</comment>
<dbReference type="Pfam" id="PF00782">
    <property type="entry name" value="DSPc"/>
    <property type="match status" value="1"/>
</dbReference>
<evidence type="ECO:0000256" key="7">
    <source>
        <dbReference type="ARBA" id="ARBA00023264"/>
    </source>
</evidence>
<dbReference type="InterPro" id="IPR016130">
    <property type="entry name" value="Tyr_Pase_AS"/>
</dbReference>
<evidence type="ECO:0000256" key="4">
    <source>
        <dbReference type="ARBA" id="ARBA00022912"/>
    </source>
</evidence>
<protein>
    <recommendedName>
        <fullName evidence="14">Dual specificity protein phosphatase DSP8</fullName>
    </recommendedName>
</protein>
<evidence type="ECO:0000256" key="6">
    <source>
        <dbReference type="ARBA" id="ARBA00023209"/>
    </source>
</evidence>
<dbReference type="PANTHER" id="PTHR46274">
    <property type="entry name" value="PHOSPHATIDYLINOSITOL PHOSPHATASE"/>
    <property type="match status" value="1"/>
</dbReference>
<keyword evidence="2" id="KW-0444">Lipid biosynthesis</keyword>
<accession>A0ABQ7UMV9</accession>
<evidence type="ECO:0000256" key="9">
    <source>
        <dbReference type="SAM" id="MobiDB-lite"/>
    </source>
</evidence>
<keyword evidence="3" id="KW-0378">Hydrolase</keyword>
<evidence type="ECO:0000256" key="8">
    <source>
        <dbReference type="ARBA" id="ARBA00025707"/>
    </source>
</evidence>
<keyword evidence="4" id="KW-0904">Protein phosphatase</keyword>
<dbReference type="InterPro" id="IPR003595">
    <property type="entry name" value="Tyr_Pase_cat"/>
</dbReference>
<evidence type="ECO:0008006" key="14">
    <source>
        <dbReference type="Google" id="ProtNLM"/>
    </source>
</evidence>
<name>A0ABQ7UMV9_SOLTU</name>
<dbReference type="Proteomes" id="UP000826656">
    <property type="component" value="Unassembled WGS sequence"/>
</dbReference>
<sequence>MYIEEEKRGELETGEEEMGGVVEKAEKSSPADKMLCSSGSSGKNAVVVLDVRRVMVGVGARALFYPTLLYNVVRNKIQVEFRWWDWIDEFVLLGAVPFPSDVKRLKELGVSGVVTLNEPYETLVSTSLYEAHDIRHLVLPTRDYLFAPSLNNICQAVEFIHENASNGQSTYVHCKAGRGRSTTIVLCYLVKYKQMTPNDAYNYVKSIRPRVLLASTQRQAVQDFYHIMVKKTYSSNPLTSMISLSSRFLARRNLIAFDDGAVVVITETDLDGYDSLDSRVSGSEIWADLNLVYRVRVAGGAALARLSCMWLRCHTDQKILNQKPTAKSKQLESNSSSIIPTSHNDVADSKNLNFCKLGCAFSTCSALSTKHQPNGGKMDDCVGSCSRMCTKNYSIP</sequence>
<evidence type="ECO:0000256" key="1">
    <source>
        <dbReference type="ARBA" id="ARBA00005189"/>
    </source>
</evidence>
<dbReference type="InterPro" id="IPR044596">
    <property type="entry name" value="PTPMT1-like"/>
</dbReference>
<dbReference type="PROSITE" id="PS50056">
    <property type="entry name" value="TYR_PHOSPHATASE_2"/>
    <property type="match status" value="1"/>
</dbReference>
<comment type="caution">
    <text evidence="12">The sequence shown here is derived from an EMBL/GenBank/DDBJ whole genome shotgun (WGS) entry which is preliminary data.</text>
</comment>
<reference evidence="12 13" key="1">
    <citation type="journal article" date="2021" name="bioRxiv">
        <title>Chromosome-scale and haplotype-resolved genome assembly of a tetraploid potato cultivar.</title>
        <authorList>
            <person name="Sun H."/>
            <person name="Jiao W.-B."/>
            <person name="Krause K."/>
            <person name="Campoy J.A."/>
            <person name="Goel M."/>
            <person name="Folz-Donahue K."/>
            <person name="Kukat C."/>
            <person name="Huettel B."/>
            <person name="Schneeberger K."/>
        </authorList>
    </citation>
    <scope>NUCLEOTIDE SEQUENCE [LARGE SCALE GENOMIC DNA]</scope>
    <source>
        <strain evidence="12">SolTubOtavaFocal</strain>
        <tissue evidence="12">Leaves</tissue>
    </source>
</reference>
<feature type="region of interest" description="Disordered" evidence="9">
    <location>
        <begin position="1"/>
        <end position="23"/>
    </location>
</feature>
<proteinExistence type="predicted"/>
<dbReference type="SMART" id="SM00404">
    <property type="entry name" value="PTPc_motif"/>
    <property type="match status" value="1"/>
</dbReference>
<evidence type="ECO:0000256" key="2">
    <source>
        <dbReference type="ARBA" id="ARBA00022516"/>
    </source>
</evidence>
<evidence type="ECO:0000313" key="12">
    <source>
        <dbReference type="EMBL" id="KAH0750965.1"/>
    </source>
</evidence>
<dbReference type="InterPro" id="IPR029021">
    <property type="entry name" value="Prot-tyrosine_phosphatase-like"/>
</dbReference>
<evidence type="ECO:0000259" key="10">
    <source>
        <dbReference type="PROSITE" id="PS50054"/>
    </source>
</evidence>
<evidence type="ECO:0000256" key="3">
    <source>
        <dbReference type="ARBA" id="ARBA00022801"/>
    </source>
</evidence>
<dbReference type="EMBL" id="JAIVGD010000019">
    <property type="protein sequence ID" value="KAH0750965.1"/>
    <property type="molecule type" value="Genomic_DNA"/>
</dbReference>
<dbReference type="InterPro" id="IPR020422">
    <property type="entry name" value="TYR_PHOSPHATASE_DUAL_dom"/>
</dbReference>
<dbReference type="PANTHER" id="PTHR46274:SF15">
    <property type="entry name" value="DUAL SPECIFICITY PROTEIN PHOSPHATASE DSP8"/>
    <property type="match status" value="1"/>
</dbReference>
<evidence type="ECO:0000259" key="11">
    <source>
        <dbReference type="PROSITE" id="PS50056"/>
    </source>
</evidence>
<dbReference type="InterPro" id="IPR000340">
    <property type="entry name" value="Dual-sp_phosphatase_cat-dom"/>
</dbReference>
<evidence type="ECO:0000313" key="13">
    <source>
        <dbReference type="Proteomes" id="UP000826656"/>
    </source>
</evidence>
<keyword evidence="13" id="KW-1185">Reference proteome</keyword>
<feature type="compositionally biased region" description="Basic and acidic residues" evidence="9">
    <location>
        <begin position="1"/>
        <end position="11"/>
    </location>
</feature>
<gene>
    <name evidence="12" type="ORF">KY290_030197</name>
</gene>
<evidence type="ECO:0000256" key="5">
    <source>
        <dbReference type="ARBA" id="ARBA00023098"/>
    </source>
</evidence>
<dbReference type="SUPFAM" id="SSF52799">
    <property type="entry name" value="(Phosphotyrosine protein) phosphatases II"/>
    <property type="match status" value="1"/>
</dbReference>
<keyword evidence="5" id="KW-0443">Lipid metabolism</keyword>
<dbReference type="SMART" id="SM00195">
    <property type="entry name" value="DSPc"/>
    <property type="match status" value="1"/>
</dbReference>